<proteinExistence type="predicted"/>
<dbReference type="InterPro" id="IPR007461">
    <property type="entry name" value="Ysc84_actin-binding"/>
</dbReference>
<feature type="compositionally biased region" description="Basic and acidic residues" evidence="1">
    <location>
        <begin position="597"/>
        <end position="613"/>
    </location>
</feature>
<dbReference type="EMBL" id="JAUDZG010000004">
    <property type="protein sequence ID" value="KAK3306165.1"/>
    <property type="molecule type" value="Genomic_DNA"/>
</dbReference>
<gene>
    <name evidence="3" type="ORF">B0T15DRAFT_219685</name>
</gene>
<feature type="region of interest" description="Disordered" evidence="1">
    <location>
        <begin position="167"/>
        <end position="199"/>
    </location>
</feature>
<dbReference type="AlphaFoldDB" id="A0AAJ0GUN0"/>
<dbReference type="Pfam" id="PF04366">
    <property type="entry name" value="Ysc84"/>
    <property type="match status" value="2"/>
</dbReference>
<feature type="compositionally biased region" description="Basic and acidic residues" evidence="1">
    <location>
        <begin position="318"/>
        <end position="332"/>
    </location>
</feature>
<protein>
    <recommendedName>
        <fullName evidence="2">Ysc84 actin-binding domain-containing protein</fullName>
    </recommendedName>
</protein>
<feature type="domain" description="Ysc84 actin-binding" evidence="2">
    <location>
        <begin position="258"/>
        <end position="313"/>
    </location>
</feature>
<feature type="compositionally biased region" description="Polar residues" evidence="1">
    <location>
        <begin position="337"/>
        <end position="354"/>
    </location>
</feature>
<evidence type="ECO:0000259" key="2">
    <source>
        <dbReference type="Pfam" id="PF04366"/>
    </source>
</evidence>
<feature type="region of interest" description="Disordered" evidence="1">
    <location>
        <begin position="1"/>
        <end position="105"/>
    </location>
</feature>
<feature type="compositionally biased region" description="Polar residues" evidence="1">
    <location>
        <begin position="1"/>
        <end position="13"/>
    </location>
</feature>
<sequence length="613" mass="63505">MSTNEKQQHSANPAVQHGQQYVPPPPPGPPPIQTSQAPPPKHPDETPIPDYEIPGYNPAQPQFAPPPTADDEDIYNASPTDQRPPEWGHSHHQHHEGDSEGAKKKSNRLSAFGAAFSSKVAGPVNALAHKFGAEGFLPESLDKECEKAARILRGFCKDGIYSDTVPPTVAATTTGPATTTATGVPPGEKPPSSPSNKTKKGRVLLTIPSKVIARAQGLAIFTAVRLGFQATGSSGSGILLARLPDGSWSPPSGIQITSIGAGFVAGVDIYDCVIVINTREALDMFTKTRLSLGSDLAVTAGPFGAGGALDWGVPAGQRDAERREQEKGKGKAGEQYPATTLSPPALSADNTRFQTGPVPEEKQGMGEEDAKEKAKRERRPSPFREAIKRPVYSYVKSRGLFAGVQIDGTVIAEREGANAKFYGQAVPVGRILKGEVPARGPPGMWPDAARGLFEVLRGAEGWRGQQQQRPGSPVSPGVGGPTGTGPVPAPGPAAAPGPAPSYGPPPGTGAPPSTWVPPPSSGVPGVTAGMQNLNVGNSSAGAGPSTGSSYPPPPTAAASAKAAEAAAEAAHSEHAPPPPPVYSEVHGDQDLPPAYVEDERYPHAGRDSKTGQH</sequence>
<feature type="compositionally biased region" description="Pro residues" evidence="1">
    <location>
        <begin position="487"/>
        <end position="521"/>
    </location>
</feature>
<dbReference type="InterPro" id="IPR051702">
    <property type="entry name" value="SH3_domain_YSC84-like"/>
</dbReference>
<feature type="region of interest" description="Disordered" evidence="1">
    <location>
        <begin position="317"/>
        <end position="380"/>
    </location>
</feature>
<organism evidence="3 4">
    <name type="scientific">Chaetomium strumarium</name>
    <dbReference type="NCBI Taxonomy" id="1170767"/>
    <lineage>
        <taxon>Eukaryota</taxon>
        <taxon>Fungi</taxon>
        <taxon>Dikarya</taxon>
        <taxon>Ascomycota</taxon>
        <taxon>Pezizomycotina</taxon>
        <taxon>Sordariomycetes</taxon>
        <taxon>Sordariomycetidae</taxon>
        <taxon>Sordariales</taxon>
        <taxon>Chaetomiaceae</taxon>
        <taxon>Chaetomium</taxon>
    </lineage>
</organism>
<feature type="compositionally biased region" description="Basic and acidic residues" evidence="1">
    <location>
        <begin position="359"/>
        <end position="380"/>
    </location>
</feature>
<evidence type="ECO:0000313" key="3">
    <source>
        <dbReference type="EMBL" id="KAK3306165.1"/>
    </source>
</evidence>
<feature type="compositionally biased region" description="Low complexity" evidence="1">
    <location>
        <begin position="556"/>
        <end position="569"/>
    </location>
</feature>
<name>A0AAJ0GUN0_9PEZI</name>
<dbReference type="PANTHER" id="PTHR15629:SF8">
    <property type="entry name" value="DUF500 DOMAIN PROTEIN (AFU_ORTHOLOGUE AFUA_5G07310)"/>
    <property type="match status" value="1"/>
</dbReference>
<feature type="region of interest" description="Disordered" evidence="1">
    <location>
        <begin position="461"/>
        <end position="613"/>
    </location>
</feature>
<feature type="compositionally biased region" description="Basic and acidic residues" evidence="1">
    <location>
        <begin position="83"/>
        <end position="103"/>
    </location>
</feature>
<dbReference type="GeneID" id="87881625"/>
<evidence type="ECO:0000256" key="1">
    <source>
        <dbReference type="SAM" id="MobiDB-lite"/>
    </source>
</evidence>
<keyword evidence="4" id="KW-1185">Reference proteome</keyword>
<feature type="domain" description="Ysc84 actin-binding" evidence="2">
    <location>
        <begin position="371"/>
        <end position="458"/>
    </location>
</feature>
<feature type="compositionally biased region" description="Low complexity" evidence="1">
    <location>
        <begin position="167"/>
        <end position="186"/>
    </location>
</feature>
<dbReference type="CDD" id="cd11524">
    <property type="entry name" value="SYLF"/>
    <property type="match status" value="1"/>
</dbReference>
<dbReference type="RefSeq" id="XP_062721945.1">
    <property type="nucleotide sequence ID" value="XM_062862796.1"/>
</dbReference>
<reference evidence="3" key="1">
    <citation type="journal article" date="2023" name="Mol. Phylogenet. Evol.">
        <title>Genome-scale phylogeny and comparative genomics of the fungal order Sordariales.</title>
        <authorList>
            <person name="Hensen N."/>
            <person name="Bonometti L."/>
            <person name="Westerberg I."/>
            <person name="Brannstrom I.O."/>
            <person name="Guillou S."/>
            <person name="Cros-Aarteil S."/>
            <person name="Calhoun S."/>
            <person name="Haridas S."/>
            <person name="Kuo A."/>
            <person name="Mondo S."/>
            <person name="Pangilinan J."/>
            <person name="Riley R."/>
            <person name="LaButti K."/>
            <person name="Andreopoulos B."/>
            <person name="Lipzen A."/>
            <person name="Chen C."/>
            <person name="Yan M."/>
            <person name="Daum C."/>
            <person name="Ng V."/>
            <person name="Clum A."/>
            <person name="Steindorff A."/>
            <person name="Ohm R.A."/>
            <person name="Martin F."/>
            <person name="Silar P."/>
            <person name="Natvig D.O."/>
            <person name="Lalanne C."/>
            <person name="Gautier V."/>
            <person name="Ament-Velasquez S.L."/>
            <person name="Kruys A."/>
            <person name="Hutchinson M.I."/>
            <person name="Powell A.J."/>
            <person name="Barry K."/>
            <person name="Miller A.N."/>
            <person name="Grigoriev I.V."/>
            <person name="Debuchy R."/>
            <person name="Gladieux P."/>
            <person name="Hiltunen Thoren M."/>
            <person name="Johannesson H."/>
        </authorList>
    </citation>
    <scope>NUCLEOTIDE SEQUENCE</scope>
    <source>
        <strain evidence="3">CBS 333.67</strain>
    </source>
</reference>
<dbReference type="GO" id="GO:0035091">
    <property type="term" value="F:phosphatidylinositol binding"/>
    <property type="evidence" value="ECO:0007669"/>
    <property type="project" value="TreeGrafter"/>
</dbReference>
<feature type="compositionally biased region" description="Low complexity" evidence="1">
    <location>
        <begin position="538"/>
        <end position="549"/>
    </location>
</feature>
<dbReference type="Proteomes" id="UP001273166">
    <property type="component" value="Unassembled WGS sequence"/>
</dbReference>
<evidence type="ECO:0000313" key="4">
    <source>
        <dbReference type="Proteomes" id="UP001273166"/>
    </source>
</evidence>
<reference evidence="3" key="2">
    <citation type="submission" date="2023-06" db="EMBL/GenBank/DDBJ databases">
        <authorList>
            <consortium name="Lawrence Berkeley National Laboratory"/>
            <person name="Mondo S.J."/>
            <person name="Hensen N."/>
            <person name="Bonometti L."/>
            <person name="Westerberg I."/>
            <person name="Brannstrom I.O."/>
            <person name="Guillou S."/>
            <person name="Cros-Aarteil S."/>
            <person name="Calhoun S."/>
            <person name="Haridas S."/>
            <person name="Kuo A."/>
            <person name="Pangilinan J."/>
            <person name="Riley R."/>
            <person name="Labutti K."/>
            <person name="Andreopoulos B."/>
            <person name="Lipzen A."/>
            <person name="Chen C."/>
            <person name="Yanf M."/>
            <person name="Daum C."/>
            <person name="Ng V."/>
            <person name="Clum A."/>
            <person name="Steindorff A."/>
            <person name="Ohm R."/>
            <person name="Martin F."/>
            <person name="Silar P."/>
            <person name="Natvig D."/>
            <person name="Lalanne C."/>
            <person name="Gautier V."/>
            <person name="Ament-Velasquez S.L."/>
            <person name="Kruys A."/>
            <person name="Hutchinson M.I."/>
            <person name="Powell A.J."/>
            <person name="Barry K."/>
            <person name="Miller A.N."/>
            <person name="Grigoriev I.V."/>
            <person name="Debuchy R."/>
            <person name="Gladieux P."/>
            <person name="Thoren M.H."/>
            <person name="Johannesson H."/>
        </authorList>
    </citation>
    <scope>NUCLEOTIDE SEQUENCE</scope>
    <source>
        <strain evidence="3">CBS 333.67</strain>
    </source>
</reference>
<comment type="caution">
    <text evidence="3">The sequence shown here is derived from an EMBL/GenBank/DDBJ whole genome shotgun (WGS) entry which is preliminary data.</text>
</comment>
<accession>A0AAJ0GUN0</accession>
<feature type="compositionally biased region" description="Pro residues" evidence="1">
    <location>
        <begin position="22"/>
        <end position="40"/>
    </location>
</feature>
<dbReference type="PANTHER" id="PTHR15629">
    <property type="entry name" value="SH3YL1 PROTEIN"/>
    <property type="match status" value="1"/>
</dbReference>